<dbReference type="GO" id="GO:0003700">
    <property type="term" value="F:DNA-binding transcription factor activity"/>
    <property type="evidence" value="ECO:0007669"/>
    <property type="project" value="InterPro"/>
</dbReference>
<dbReference type="SUPFAM" id="SSF46689">
    <property type="entry name" value="Homeodomain-like"/>
    <property type="match status" value="2"/>
</dbReference>
<dbReference type="PANTHER" id="PTHR43280:SF2">
    <property type="entry name" value="HTH-TYPE TRANSCRIPTIONAL REGULATOR EXSA"/>
    <property type="match status" value="1"/>
</dbReference>
<evidence type="ECO:0000313" key="5">
    <source>
        <dbReference type="EMBL" id="WNR44059.1"/>
    </source>
</evidence>
<dbReference type="Proteomes" id="UP001304650">
    <property type="component" value="Chromosome"/>
</dbReference>
<keyword evidence="6" id="KW-1185">Reference proteome</keyword>
<proteinExistence type="predicted"/>
<dbReference type="InterPro" id="IPR018062">
    <property type="entry name" value="HTH_AraC-typ_CS"/>
</dbReference>
<keyword evidence="2" id="KW-0238">DNA-binding</keyword>
<dbReference type="PROSITE" id="PS00041">
    <property type="entry name" value="HTH_ARAC_FAMILY_1"/>
    <property type="match status" value="1"/>
</dbReference>
<dbReference type="Gene3D" id="1.10.10.60">
    <property type="entry name" value="Homeodomain-like"/>
    <property type="match status" value="2"/>
</dbReference>
<dbReference type="PANTHER" id="PTHR43280">
    <property type="entry name" value="ARAC-FAMILY TRANSCRIPTIONAL REGULATOR"/>
    <property type="match status" value="1"/>
</dbReference>
<dbReference type="PROSITE" id="PS01124">
    <property type="entry name" value="HTH_ARAC_FAMILY_2"/>
    <property type="match status" value="1"/>
</dbReference>
<name>A0AA96RK77_9BACL</name>
<dbReference type="SUPFAM" id="SSF51215">
    <property type="entry name" value="Regulatory protein AraC"/>
    <property type="match status" value="1"/>
</dbReference>
<dbReference type="SMART" id="SM00342">
    <property type="entry name" value="HTH_ARAC"/>
    <property type="match status" value="1"/>
</dbReference>
<dbReference type="GO" id="GO:0043565">
    <property type="term" value="F:sequence-specific DNA binding"/>
    <property type="evidence" value="ECO:0007669"/>
    <property type="project" value="InterPro"/>
</dbReference>
<keyword evidence="3" id="KW-0804">Transcription</keyword>
<evidence type="ECO:0000256" key="2">
    <source>
        <dbReference type="ARBA" id="ARBA00023125"/>
    </source>
</evidence>
<dbReference type="RefSeq" id="WP_314799267.1">
    <property type="nucleotide sequence ID" value="NZ_CP130319.1"/>
</dbReference>
<dbReference type="Pfam" id="PF12833">
    <property type="entry name" value="HTH_18"/>
    <property type="match status" value="1"/>
</dbReference>
<dbReference type="AlphaFoldDB" id="A0AA96RK77"/>
<protein>
    <submittedName>
        <fullName evidence="5">AraC family transcriptional regulator</fullName>
    </submittedName>
</protein>
<dbReference type="Gene3D" id="2.60.120.10">
    <property type="entry name" value="Jelly Rolls"/>
    <property type="match status" value="1"/>
</dbReference>
<evidence type="ECO:0000256" key="3">
    <source>
        <dbReference type="ARBA" id="ARBA00023163"/>
    </source>
</evidence>
<dbReference type="InterPro" id="IPR009057">
    <property type="entry name" value="Homeodomain-like_sf"/>
</dbReference>
<accession>A0AA96RK77</accession>
<gene>
    <name evidence="5" type="ORF">MJB10_23660</name>
</gene>
<evidence type="ECO:0000259" key="4">
    <source>
        <dbReference type="PROSITE" id="PS01124"/>
    </source>
</evidence>
<dbReference type="KEGG" id="proo:MJB10_23660"/>
<keyword evidence="1" id="KW-0805">Transcription regulation</keyword>
<evidence type="ECO:0000313" key="6">
    <source>
        <dbReference type="Proteomes" id="UP001304650"/>
    </source>
</evidence>
<dbReference type="InterPro" id="IPR014710">
    <property type="entry name" value="RmlC-like_jellyroll"/>
</dbReference>
<organism evidence="5 6">
    <name type="scientific">Paenibacillus roseopurpureus</name>
    <dbReference type="NCBI Taxonomy" id="2918901"/>
    <lineage>
        <taxon>Bacteria</taxon>
        <taxon>Bacillati</taxon>
        <taxon>Bacillota</taxon>
        <taxon>Bacilli</taxon>
        <taxon>Bacillales</taxon>
        <taxon>Paenibacillaceae</taxon>
        <taxon>Paenibacillus</taxon>
    </lineage>
</organism>
<evidence type="ECO:0000256" key="1">
    <source>
        <dbReference type="ARBA" id="ARBA00023015"/>
    </source>
</evidence>
<dbReference type="InterPro" id="IPR037923">
    <property type="entry name" value="HTH-like"/>
</dbReference>
<reference evidence="5" key="1">
    <citation type="submission" date="2022-02" db="EMBL/GenBank/DDBJ databases">
        <title>Paenibacillus sp. MBLB1832 Whole Genome Shotgun Sequencing.</title>
        <authorList>
            <person name="Hwang C.Y."/>
            <person name="Cho E.-S."/>
            <person name="Seo M.-J."/>
        </authorList>
    </citation>
    <scope>NUCLEOTIDE SEQUENCE</scope>
    <source>
        <strain evidence="5">MBLB1832</strain>
    </source>
</reference>
<sequence length="256" mass="29901">MIKLRSVFVDEPDPHWHKLKSPIPGHILFLVIQGSFTYIIGNETYRLMKGDILYMPYGVVREGIQMDGELHQKYTILFDLHPNQNLPILMQHQTVHIKTNNFEYLKQRFSILVQQWLGRLPYFQMMCEVIAQELLIAVNRESDVARYPSKKKAHVQILQKYIADHYRQHLGIEELANTIQRTPNYVTTIFKEVMGMSPVAYLHQVRISAAKELLLHTKMSVGEVADYLGFYDTSHFHRVFRKHTGQPPSTLLVELT</sequence>
<dbReference type="InterPro" id="IPR018060">
    <property type="entry name" value="HTH_AraC"/>
</dbReference>
<feature type="domain" description="HTH araC/xylS-type" evidence="4">
    <location>
        <begin position="156"/>
        <end position="254"/>
    </location>
</feature>
<dbReference type="EMBL" id="CP130319">
    <property type="protein sequence ID" value="WNR44059.1"/>
    <property type="molecule type" value="Genomic_DNA"/>
</dbReference>